<dbReference type="Proteomes" id="UP000011566">
    <property type="component" value="Unassembled WGS sequence"/>
</dbReference>
<dbReference type="RefSeq" id="WP_007694280.1">
    <property type="nucleotide sequence ID" value="NZ_AJRK01000395.1"/>
</dbReference>
<keyword evidence="2" id="KW-0472">Membrane</keyword>
<feature type="transmembrane region" description="Helical" evidence="2">
    <location>
        <begin position="54"/>
        <end position="76"/>
    </location>
</feature>
<dbReference type="AlphaFoldDB" id="M0LWB0"/>
<keyword evidence="2" id="KW-0812">Transmembrane</keyword>
<evidence type="ECO:0000313" key="3">
    <source>
        <dbReference type="EMBL" id="EMA37756.1"/>
    </source>
</evidence>
<dbReference type="InterPro" id="IPR055966">
    <property type="entry name" value="DUF7544"/>
</dbReference>
<reference evidence="3 4" key="1">
    <citation type="journal article" date="2014" name="PLoS Genet.">
        <title>Phylogenetically driven sequencing of extremely halophilic archaea reveals strategies for static and dynamic osmo-response.</title>
        <authorList>
            <person name="Becker E.A."/>
            <person name="Seitzer P.M."/>
            <person name="Tritt A."/>
            <person name="Larsen D."/>
            <person name="Krusor M."/>
            <person name="Yao A.I."/>
            <person name="Wu D."/>
            <person name="Madern D."/>
            <person name="Eisen J.A."/>
            <person name="Darling A.E."/>
            <person name="Facciotti M.T."/>
        </authorList>
    </citation>
    <scope>NUCLEOTIDE SEQUENCE [LARGE SCALE GENOMIC DNA]</scope>
    <source>
        <strain evidence="3 4">100A6</strain>
    </source>
</reference>
<feature type="compositionally biased region" description="Basic and acidic residues" evidence="1">
    <location>
        <begin position="15"/>
        <end position="26"/>
    </location>
</feature>
<feature type="region of interest" description="Disordered" evidence="1">
    <location>
        <begin position="1"/>
        <end position="26"/>
    </location>
</feature>
<evidence type="ECO:0000313" key="4">
    <source>
        <dbReference type="Proteomes" id="UP000011566"/>
    </source>
</evidence>
<dbReference type="Pfam" id="PF24400">
    <property type="entry name" value="DUF7544"/>
    <property type="match status" value="1"/>
</dbReference>
<sequence>MEAAWSVPVPLTPREPGRNDSANRPREREIGWDLPDAEQKRWLWSTITSQWKQYLAYAVVGFVLTDVGAILVGIVIVILAVILLVPFGIFAAVGVGTLFVFEPLGIGLLAVIGILYGLSVVAVAAVVQVSVQTYLRYYALLILRSMIINARGLSWAMDPTFFESRNEFRT</sequence>
<name>M0LWB0_9EURY</name>
<dbReference type="EMBL" id="AOMB01000033">
    <property type="protein sequence ID" value="EMA37756.1"/>
    <property type="molecule type" value="Genomic_DNA"/>
</dbReference>
<evidence type="ECO:0000256" key="1">
    <source>
        <dbReference type="SAM" id="MobiDB-lite"/>
    </source>
</evidence>
<comment type="caution">
    <text evidence="3">The sequence shown here is derived from an EMBL/GenBank/DDBJ whole genome shotgun (WGS) entry which is preliminary data.</text>
</comment>
<proteinExistence type="predicted"/>
<accession>M0LWB0</accession>
<dbReference type="PATRIC" id="fig|1132509.6.peg.2825"/>
<gene>
    <name evidence="3" type="ORF">C447_12310</name>
</gene>
<feature type="transmembrane region" description="Helical" evidence="2">
    <location>
        <begin position="108"/>
        <end position="131"/>
    </location>
</feature>
<organism evidence="3 4">
    <name type="scientific">Halococcus hamelinensis 100A6</name>
    <dbReference type="NCBI Taxonomy" id="1132509"/>
    <lineage>
        <taxon>Archaea</taxon>
        <taxon>Methanobacteriati</taxon>
        <taxon>Methanobacteriota</taxon>
        <taxon>Stenosarchaea group</taxon>
        <taxon>Halobacteria</taxon>
        <taxon>Halobacteriales</taxon>
        <taxon>Halococcaceae</taxon>
        <taxon>Halococcus</taxon>
    </lineage>
</organism>
<feature type="transmembrane region" description="Helical" evidence="2">
    <location>
        <begin position="82"/>
        <end position="101"/>
    </location>
</feature>
<dbReference type="eggNOG" id="arCOG04706">
    <property type="taxonomic scope" value="Archaea"/>
</dbReference>
<protein>
    <submittedName>
        <fullName evidence="3">Uncharacterized protein</fullName>
    </submittedName>
</protein>
<evidence type="ECO:0000256" key="2">
    <source>
        <dbReference type="SAM" id="Phobius"/>
    </source>
</evidence>
<keyword evidence="4" id="KW-1185">Reference proteome</keyword>
<keyword evidence="2" id="KW-1133">Transmembrane helix</keyword>